<sequence length="291" mass="32440">MKKHIQLACTLVCALAMFLVSTQSSAQIKMPAASPAATVKQAVGLGEVTVEYSRPSMKGRKIMGDIVPFNGKLWRTGANASTKITFSEDVMLEGNKVPAGQYALYTIPGEKEWTVIIHKNLKHWGDGGEEYKQEEDLVRFKVNAKDLDDKVETFTIGFNDLTNNGATLQIMWDKTLIPVKITTDVDAKVMAQIQEKVINGTDVKPAMYAAAANYYSETNKDLKQALAWMKKANEKDPLFYNMHYQAKMQLKLKDYKGAKASAEKSLELSKQAKNADYVAMNEKLLAEIKNK</sequence>
<dbReference type="SUPFAM" id="SSF81901">
    <property type="entry name" value="HCP-like"/>
    <property type="match status" value="1"/>
</dbReference>
<evidence type="ECO:0000313" key="2">
    <source>
        <dbReference type="EMBL" id="QHL87131.1"/>
    </source>
</evidence>
<feature type="signal peptide" evidence="1">
    <location>
        <begin position="1"/>
        <end position="26"/>
    </location>
</feature>
<organism evidence="2 3">
    <name type="scientific">Nibribacter ruber</name>
    <dbReference type="NCBI Taxonomy" id="2698458"/>
    <lineage>
        <taxon>Bacteria</taxon>
        <taxon>Pseudomonadati</taxon>
        <taxon>Bacteroidota</taxon>
        <taxon>Cytophagia</taxon>
        <taxon>Cytophagales</taxon>
        <taxon>Hymenobacteraceae</taxon>
        <taxon>Nibribacter</taxon>
    </lineage>
</organism>
<dbReference type="Pfam" id="PF11138">
    <property type="entry name" value="DUF2911"/>
    <property type="match status" value="1"/>
</dbReference>
<keyword evidence="1" id="KW-0732">Signal</keyword>
<reference evidence="2 3" key="1">
    <citation type="submission" date="2020-01" db="EMBL/GenBank/DDBJ databases">
        <authorList>
            <person name="Kim M."/>
        </authorList>
    </citation>
    <scope>NUCLEOTIDE SEQUENCE [LARGE SCALE GENOMIC DNA]</scope>
    <source>
        <strain evidence="2 3">BT10</strain>
    </source>
</reference>
<name>A0A6P1NZ47_9BACT</name>
<evidence type="ECO:0000313" key="3">
    <source>
        <dbReference type="Proteomes" id="UP000464214"/>
    </source>
</evidence>
<feature type="chain" id="PRO_5026870260" evidence="1">
    <location>
        <begin position="27"/>
        <end position="291"/>
    </location>
</feature>
<gene>
    <name evidence="2" type="ORF">GU926_06680</name>
</gene>
<keyword evidence="3" id="KW-1185">Reference proteome</keyword>
<dbReference type="RefSeq" id="WP_160690234.1">
    <property type="nucleotide sequence ID" value="NZ_CP047897.1"/>
</dbReference>
<evidence type="ECO:0000256" key="1">
    <source>
        <dbReference type="SAM" id="SignalP"/>
    </source>
</evidence>
<dbReference type="KEGG" id="nib:GU926_06680"/>
<dbReference type="EMBL" id="CP047897">
    <property type="protein sequence ID" value="QHL87131.1"/>
    <property type="molecule type" value="Genomic_DNA"/>
</dbReference>
<protein>
    <submittedName>
        <fullName evidence="2">DUF2911 domain-containing protein</fullName>
    </submittedName>
</protein>
<dbReference type="AlphaFoldDB" id="A0A6P1NZ47"/>
<accession>A0A6P1NZ47</accession>
<proteinExistence type="predicted"/>
<dbReference type="Proteomes" id="UP000464214">
    <property type="component" value="Chromosome"/>
</dbReference>
<dbReference type="InterPro" id="IPR021314">
    <property type="entry name" value="DUF2911"/>
</dbReference>